<dbReference type="InterPro" id="IPR005467">
    <property type="entry name" value="His_kinase_dom"/>
</dbReference>
<feature type="transmembrane region" description="Helical" evidence="8">
    <location>
        <begin position="296"/>
        <end position="314"/>
    </location>
</feature>
<dbReference type="Gene3D" id="3.30.450.20">
    <property type="entry name" value="PAS domain"/>
    <property type="match status" value="1"/>
</dbReference>
<evidence type="ECO:0000256" key="1">
    <source>
        <dbReference type="ARBA" id="ARBA00000085"/>
    </source>
</evidence>
<dbReference type="SMART" id="SM00091">
    <property type="entry name" value="PAS"/>
    <property type="match status" value="1"/>
</dbReference>
<dbReference type="SUPFAM" id="SSF55874">
    <property type="entry name" value="ATPase domain of HSP90 chaperone/DNA topoisomerase II/histidine kinase"/>
    <property type="match status" value="1"/>
</dbReference>
<proteinExistence type="predicted"/>
<accession>A0ABY1ZQ84</accession>
<dbReference type="SUPFAM" id="SSF55785">
    <property type="entry name" value="PYP-like sensor domain (PAS domain)"/>
    <property type="match status" value="1"/>
</dbReference>
<feature type="domain" description="PAS" evidence="10">
    <location>
        <begin position="519"/>
        <end position="592"/>
    </location>
</feature>
<dbReference type="PANTHER" id="PTHR45453">
    <property type="entry name" value="PHOSPHATE REGULON SENSOR PROTEIN PHOR"/>
    <property type="match status" value="1"/>
</dbReference>
<keyword evidence="7 8" id="KW-0472">Membrane</keyword>
<dbReference type="InterPro" id="IPR035965">
    <property type="entry name" value="PAS-like_dom_sf"/>
</dbReference>
<dbReference type="SMART" id="SM00387">
    <property type="entry name" value="HATPase_c"/>
    <property type="match status" value="1"/>
</dbReference>
<dbReference type="Pfam" id="PF05226">
    <property type="entry name" value="CHASE2"/>
    <property type="match status" value="1"/>
</dbReference>
<protein>
    <recommendedName>
        <fullName evidence="2">histidine kinase</fullName>
        <ecNumber evidence="2">2.7.13.3</ecNumber>
    </recommendedName>
</protein>
<dbReference type="PROSITE" id="PS50112">
    <property type="entry name" value="PAS"/>
    <property type="match status" value="1"/>
</dbReference>
<dbReference type="InterPro" id="IPR000014">
    <property type="entry name" value="PAS"/>
</dbReference>
<dbReference type="InterPro" id="IPR050351">
    <property type="entry name" value="BphY/WalK/GraS-like"/>
</dbReference>
<dbReference type="RefSeq" id="WP_131480956.1">
    <property type="nucleotide sequence ID" value="NZ_SJDL01000010.1"/>
</dbReference>
<keyword evidence="12" id="KW-1185">Reference proteome</keyword>
<evidence type="ECO:0000256" key="6">
    <source>
        <dbReference type="ARBA" id="ARBA00023012"/>
    </source>
</evidence>
<comment type="caution">
    <text evidence="11">The sequence shown here is derived from an EMBL/GenBank/DDBJ whole genome shotgun (WGS) entry which is preliminary data.</text>
</comment>
<dbReference type="InterPro" id="IPR003594">
    <property type="entry name" value="HATPase_dom"/>
</dbReference>
<feature type="domain" description="Histidine kinase" evidence="9">
    <location>
        <begin position="646"/>
        <end position="859"/>
    </location>
</feature>
<keyword evidence="3" id="KW-0597">Phosphoprotein</keyword>
<dbReference type="InterPro" id="IPR004358">
    <property type="entry name" value="Sig_transdc_His_kin-like_C"/>
</dbReference>
<feature type="transmembrane region" description="Helical" evidence="8">
    <location>
        <begin position="320"/>
        <end position="340"/>
    </location>
</feature>
<dbReference type="NCBIfam" id="TIGR00229">
    <property type="entry name" value="sensory_box"/>
    <property type="match status" value="1"/>
</dbReference>
<dbReference type="PANTHER" id="PTHR45453:SF1">
    <property type="entry name" value="PHOSPHATE REGULON SENSOR PROTEIN PHOR"/>
    <property type="match status" value="1"/>
</dbReference>
<keyword evidence="8" id="KW-0812">Transmembrane</keyword>
<evidence type="ECO:0000313" key="12">
    <source>
        <dbReference type="Proteomes" id="UP000313645"/>
    </source>
</evidence>
<keyword evidence="8" id="KW-1133">Transmembrane helix</keyword>
<comment type="catalytic activity">
    <reaction evidence="1">
        <text>ATP + protein L-histidine = ADP + protein N-phospho-L-histidine.</text>
        <dbReference type="EC" id="2.7.13.3"/>
    </reaction>
</comment>
<dbReference type="SMART" id="SM01080">
    <property type="entry name" value="CHASE2"/>
    <property type="match status" value="1"/>
</dbReference>
<evidence type="ECO:0000259" key="9">
    <source>
        <dbReference type="PROSITE" id="PS50109"/>
    </source>
</evidence>
<keyword evidence="4" id="KW-0808">Transferase</keyword>
<evidence type="ECO:0000256" key="3">
    <source>
        <dbReference type="ARBA" id="ARBA00022553"/>
    </source>
</evidence>
<dbReference type="Pfam" id="PF02518">
    <property type="entry name" value="HATPase_c"/>
    <property type="match status" value="1"/>
</dbReference>
<evidence type="ECO:0000313" key="11">
    <source>
        <dbReference type="EMBL" id="TBW56667.1"/>
    </source>
</evidence>
<dbReference type="CDD" id="cd00130">
    <property type="entry name" value="PAS"/>
    <property type="match status" value="1"/>
</dbReference>
<name>A0ABY1ZQ84_9GAMM</name>
<dbReference type="Proteomes" id="UP000313645">
    <property type="component" value="Unassembled WGS sequence"/>
</dbReference>
<dbReference type="SUPFAM" id="SSF47384">
    <property type="entry name" value="Homodimeric domain of signal transducing histidine kinase"/>
    <property type="match status" value="1"/>
</dbReference>
<dbReference type="EC" id="2.7.13.3" evidence="2"/>
<evidence type="ECO:0000256" key="2">
    <source>
        <dbReference type="ARBA" id="ARBA00012438"/>
    </source>
</evidence>
<dbReference type="InterPro" id="IPR007890">
    <property type="entry name" value="CHASE2"/>
</dbReference>
<evidence type="ECO:0000256" key="8">
    <source>
        <dbReference type="SAM" id="Phobius"/>
    </source>
</evidence>
<dbReference type="EMBL" id="SJDL01000010">
    <property type="protein sequence ID" value="TBW56667.1"/>
    <property type="molecule type" value="Genomic_DNA"/>
</dbReference>
<feature type="transmembrane region" description="Helical" evidence="8">
    <location>
        <begin position="12"/>
        <end position="31"/>
    </location>
</feature>
<dbReference type="PRINTS" id="PR00344">
    <property type="entry name" value="BCTRLSENSOR"/>
</dbReference>
<evidence type="ECO:0000256" key="4">
    <source>
        <dbReference type="ARBA" id="ARBA00022679"/>
    </source>
</evidence>
<dbReference type="Gene3D" id="3.30.565.10">
    <property type="entry name" value="Histidine kinase-like ATPase, C-terminal domain"/>
    <property type="match status" value="1"/>
</dbReference>
<dbReference type="InterPro" id="IPR013767">
    <property type="entry name" value="PAS_fold"/>
</dbReference>
<dbReference type="InterPro" id="IPR036097">
    <property type="entry name" value="HisK_dim/P_sf"/>
</dbReference>
<organism evidence="11 12">
    <name type="scientific">Marinobacter halodurans</name>
    <dbReference type="NCBI Taxonomy" id="2528979"/>
    <lineage>
        <taxon>Bacteria</taxon>
        <taxon>Pseudomonadati</taxon>
        <taxon>Pseudomonadota</taxon>
        <taxon>Gammaproteobacteria</taxon>
        <taxon>Pseudomonadales</taxon>
        <taxon>Marinobacteraceae</taxon>
        <taxon>Marinobacter</taxon>
    </lineage>
</organism>
<dbReference type="Pfam" id="PF00989">
    <property type="entry name" value="PAS"/>
    <property type="match status" value="1"/>
</dbReference>
<keyword evidence="5" id="KW-0418">Kinase</keyword>
<evidence type="ECO:0000256" key="7">
    <source>
        <dbReference type="ARBA" id="ARBA00023136"/>
    </source>
</evidence>
<evidence type="ECO:0000256" key="5">
    <source>
        <dbReference type="ARBA" id="ARBA00022777"/>
    </source>
</evidence>
<keyword evidence="6" id="KW-0902">Two-component regulatory system</keyword>
<gene>
    <name evidence="11" type="ORF">EZI54_08425</name>
</gene>
<dbReference type="PROSITE" id="PS50109">
    <property type="entry name" value="HIS_KIN"/>
    <property type="match status" value="1"/>
</dbReference>
<reference evidence="11 12" key="1">
    <citation type="submission" date="2019-02" db="EMBL/GenBank/DDBJ databases">
        <title>Marinobacter halodurans sp. nov., a marine bacterium isolated from sea tidal flat.</title>
        <authorList>
            <person name="Yoo Y."/>
            <person name="Lee D.W."/>
            <person name="Kim B.S."/>
            <person name="Kim J.-J."/>
        </authorList>
    </citation>
    <scope>NUCLEOTIDE SEQUENCE [LARGE SCALE GENOMIC DNA]</scope>
    <source>
        <strain evidence="11 12">YJ-S3-2</strain>
    </source>
</reference>
<dbReference type="InterPro" id="IPR036890">
    <property type="entry name" value="HATPase_C_sf"/>
</dbReference>
<sequence length="872" mass="96435">MHRDWFRLTRTAWKLALPLILIAFALKFVGLPQRLDLWLYDTLALSTPLAPASNLELVAIDEKSLRELGRWPWPRERHADLIGRLTRAGAKVIVFDVLFSEPGPGDDALAAAMKAHGKVVLPVHLYPPTADAPLTEQLPTPQLTQAAGALGHVHVELDEDGIARGLYLYSGLGEATWPALSVAAAQLGGNEVPARDTGSDQASPYVNVRSQYAYIPLSGRIGTISTTSYSDVLQGRVSMDRFAGKTVFVGATAPGFGDVLPTPLSGLAAPMSGVEFHANAYSALVQHKLMITMAPYQHWLLLIAIIIFISLALPQLKPSHTLWVCLMTSALLLLATTLLYRHASFWIPVSQSLLIPLIAYPLWSTRRLTLLNTFLNRQLDLLSRDPGLGLKEPSDHQPARVLEDLCQLLQARGWWLSQDDTVLASHGLSEKDRPSRLTTGLWMHRGDQSWLRFNRGERQFDLGLELPPSLSREASRRYLQRLKLDHAGHGTGAEKDYPAENIGARIERVRGAIESLTGMREFIGRGFERMPDGVIVTDALATIQFVNGHIEEWFGEPRPSLIGMPLPGLLNAHDPRDGTPWQETIADTLTLGQTRTVDLRVRGMDLLIHLAPFSMSDHEQHGIIANISNISELREQQRQHREAIDFISHDVRSPLVSQLALIAQLKRRPESIGPEQLEQLGNLARRSYQLAEEFVQLARAEQLTETRFYDCEFLSVVENARDSVSEQALSKGIELSLHGLDDIWLRGNAELLERAVINLLTNAVQYSPPGSTVTIQVFRAGHQVCLTISDEGMGIAPHELPHLFDRYRRQKSTELSGNRGAGLGLSFVKVVVDKHKGEISVESKEGEGSSFTLRLPVADPLATIAQQTSAAD</sequence>
<evidence type="ECO:0000259" key="10">
    <source>
        <dbReference type="PROSITE" id="PS50112"/>
    </source>
</evidence>